<gene>
    <name evidence="2" type="ORF">EJ02DRAFT_459637</name>
</gene>
<evidence type="ECO:0000313" key="3">
    <source>
        <dbReference type="Proteomes" id="UP000800038"/>
    </source>
</evidence>
<feature type="non-terminal residue" evidence="2">
    <location>
        <position position="100"/>
    </location>
</feature>
<name>A0A6A5S8G1_9PLEO</name>
<protein>
    <submittedName>
        <fullName evidence="2">Uncharacterized protein</fullName>
    </submittedName>
</protein>
<evidence type="ECO:0000256" key="1">
    <source>
        <dbReference type="SAM" id="MobiDB-lite"/>
    </source>
</evidence>
<dbReference type="AlphaFoldDB" id="A0A6A5S8G1"/>
<feature type="region of interest" description="Disordered" evidence="1">
    <location>
        <begin position="60"/>
        <end position="100"/>
    </location>
</feature>
<dbReference type="EMBL" id="ML976196">
    <property type="protein sequence ID" value="KAF1936322.1"/>
    <property type="molecule type" value="Genomic_DNA"/>
</dbReference>
<sequence>MKLKPQPLYTKLASRPRVNAITAELSCKNAALPHYDYGQIIHYRDTASTTEHQLSKVAERTFGQGNSNTTSRRRAAPESPPARTANKATSMALQTRIWER</sequence>
<accession>A0A6A5S8G1</accession>
<proteinExistence type="predicted"/>
<organism evidence="2 3">
    <name type="scientific">Clathrospora elynae</name>
    <dbReference type="NCBI Taxonomy" id="706981"/>
    <lineage>
        <taxon>Eukaryota</taxon>
        <taxon>Fungi</taxon>
        <taxon>Dikarya</taxon>
        <taxon>Ascomycota</taxon>
        <taxon>Pezizomycotina</taxon>
        <taxon>Dothideomycetes</taxon>
        <taxon>Pleosporomycetidae</taxon>
        <taxon>Pleosporales</taxon>
        <taxon>Diademaceae</taxon>
        <taxon>Clathrospora</taxon>
    </lineage>
</organism>
<keyword evidence="3" id="KW-1185">Reference proteome</keyword>
<dbReference type="Proteomes" id="UP000800038">
    <property type="component" value="Unassembled WGS sequence"/>
</dbReference>
<evidence type="ECO:0000313" key="2">
    <source>
        <dbReference type="EMBL" id="KAF1936322.1"/>
    </source>
</evidence>
<reference evidence="2" key="1">
    <citation type="journal article" date="2020" name="Stud. Mycol.">
        <title>101 Dothideomycetes genomes: a test case for predicting lifestyles and emergence of pathogens.</title>
        <authorList>
            <person name="Haridas S."/>
            <person name="Albert R."/>
            <person name="Binder M."/>
            <person name="Bloem J."/>
            <person name="Labutti K."/>
            <person name="Salamov A."/>
            <person name="Andreopoulos B."/>
            <person name="Baker S."/>
            <person name="Barry K."/>
            <person name="Bills G."/>
            <person name="Bluhm B."/>
            <person name="Cannon C."/>
            <person name="Castanera R."/>
            <person name="Culley D."/>
            <person name="Daum C."/>
            <person name="Ezra D."/>
            <person name="Gonzalez J."/>
            <person name="Henrissat B."/>
            <person name="Kuo A."/>
            <person name="Liang C."/>
            <person name="Lipzen A."/>
            <person name="Lutzoni F."/>
            <person name="Magnuson J."/>
            <person name="Mondo S."/>
            <person name="Nolan M."/>
            <person name="Ohm R."/>
            <person name="Pangilinan J."/>
            <person name="Park H.-J."/>
            <person name="Ramirez L."/>
            <person name="Alfaro M."/>
            <person name="Sun H."/>
            <person name="Tritt A."/>
            <person name="Yoshinaga Y."/>
            <person name="Zwiers L.-H."/>
            <person name="Turgeon B."/>
            <person name="Goodwin S."/>
            <person name="Spatafora J."/>
            <person name="Crous P."/>
            <person name="Grigoriev I."/>
        </authorList>
    </citation>
    <scope>NUCLEOTIDE SEQUENCE</scope>
    <source>
        <strain evidence="2">CBS 161.51</strain>
    </source>
</reference>